<dbReference type="EMBL" id="JAVDPW010000021">
    <property type="protein sequence ID" value="MDR6294561.1"/>
    <property type="molecule type" value="Genomic_DNA"/>
</dbReference>
<evidence type="ECO:0000256" key="6">
    <source>
        <dbReference type="ARBA" id="ARBA00022692"/>
    </source>
</evidence>
<comment type="subcellular location">
    <subcellularLocation>
        <location evidence="1">Cell membrane</location>
        <topology evidence="1">Multi-pass membrane protein</topology>
    </subcellularLocation>
</comment>
<feature type="transmembrane region" description="Helical" evidence="11">
    <location>
        <begin position="30"/>
        <end position="48"/>
    </location>
</feature>
<evidence type="ECO:0000256" key="11">
    <source>
        <dbReference type="SAM" id="Phobius"/>
    </source>
</evidence>
<keyword evidence="7 11" id="KW-1133">Transmembrane helix</keyword>
<feature type="transmembrane region" description="Helical" evidence="11">
    <location>
        <begin position="88"/>
        <end position="108"/>
    </location>
</feature>
<dbReference type="PANTHER" id="PTHR32196">
    <property type="entry name" value="ABC TRANSPORTER PERMEASE PROTEIN YPHD-RELATED-RELATED"/>
    <property type="match status" value="1"/>
</dbReference>
<dbReference type="CDD" id="cd06579">
    <property type="entry name" value="TM_PBP1_transp_AraH_like"/>
    <property type="match status" value="1"/>
</dbReference>
<dbReference type="RefSeq" id="WP_309802145.1">
    <property type="nucleotide sequence ID" value="NZ_JAVDPW010000021.1"/>
</dbReference>
<evidence type="ECO:0000313" key="13">
    <source>
        <dbReference type="Proteomes" id="UP001262410"/>
    </source>
</evidence>
<comment type="caution">
    <text evidence="12">The sequence shown here is derived from an EMBL/GenBank/DDBJ whole genome shotgun (WGS) entry which is preliminary data.</text>
</comment>
<organism evidence="12 13">
    <name type="scientific">Inquilinus ginsengisoli</name>
    <dbReference type="NCBI Taxonomy" id="363840"/>
    <lineage>
        <taxon>Bacteria</taxon>
        <taxon>Pseudomonadati</taxon>
        <taxon>Pseudomonadota</taxon>
        <taxon>Alphaproteobacteria</taxon>
        <taxon>Rhodospirillales</taxon>
        <taxon>Rhodospirillaceae</taxon>
        <taxon>Inquilinus</taxon>
    </lineage>
</organism>
<dbReference type="Pfam" id="PF02653">
    <property type="entry name" value="BPD_transp_2"/>
    <property type="match status" value="1"/>
</dbReference>
<keyword evidence="5 12" id="KW-0762">Sugar transport</keyword>
<evidence type="ECO:0000256" key="8">
    <source>
        <dbReference type="ARBA" id="ARBA00023136"/>
    </source>
</evidence>
<reference evidence="12 13" key="1">
    <citation type="submission" date="2023-07" db="EMBL/GenBank/DDBJ databases">
        <title>Sorghum-associated microbial communities from plants grown in Nebraska, USA.</title>
        <authorList>
            <person name="Schachtman D."/>
        </authorList>
    </citation>
    <scope>NUCLEOTIDE SEQUENCE [LARGE SCALE GENOMIC DNA]</scope>
    <source>
        <strain evidence="12 13">584</strain>
    </source>
</reference>
<evidence type="ECO:0000256" key="3">
    <source>
        <dbReference type="ARBA" id="ARBA00022475"/>
    </source>
</evidence>
<comment type="function">
    <text evidence="9">Part of the binding-protein-dependent transport system for D-xylose. Probably responsible for the translocation of the substrate across the membrane.</text>
</comment>
<keyword evidence="4" id="KW-0997">Cell inner membrane</keyword>
<feature type="transmembrane region" description="Helical" evidence="11">
    <location>
        <begin position="140"/>
        <end position="159"/>
    </location>
</feature>
<evidence type="ECO:0000256" key="4">
    <source>
        <dbReference type="ARBA" id="ARBA00022519"/>
    </source>
</evidence>
<feature type="transmembrane region" description="Helical" evidence="11">
    <location>
        <begin position="317"/>
        <end position="337"/>
    </location>
</feature>
<evidence type="ECO:0000256" key="1">
    <source>
        <dbReference type="ARBA" id="ARBA00004651"/>
    </source>
</evidence>
<evidence type="ECO:0000256" key="7">
    <source>
        <dbReference type="ARBA" id="ARBA00022989"/>
    </source>
</evidence>
<feature type="transmembrane region" description="Helical" evidence="11">
    <location>
        <begin position="60"/>
        <end position="81"/>
    </location>
</feature>
<name>A0ABU1K116_9PROT</name>
<evidence type="ECO:0000256" key="5">
    <source>
        <dbReference type="ARBA" id="ARBA00022597"/>
    </source>
</evidence>
<keyword evidence="3" id="KW-1003">Cell membrane</keyword>
<feature type="transmembrane region" description="Helical" evidence="11">
    <location>
        <begin position="263"/>
        <end position="282"/>
    </location>
</feature>
<evidence type="ECO:0000313" key="12">
    <source>
        <dbReference type="EMBL" id="MDR6294561.1"/>
    </source>
</evidence>
<evidence type="ECO:0000256" key="10">
    <source>
        <dbReference type="ARBA" id="ARBA00035686"/>
    </source>
</evidence>
<accession>A0ABU1K116</accession>
<evidence type="ECO:0000256" key="2">
    <source>
        <dbReference type="ARBA" id="ARBA00022448"/>
    </source>
</evidence>
<sequence length="370" mass="39166">MDSTVSPPRAQPRDRRLARAVARALRRPELGALSATIFVFLVFGLTAGDSGLFSVLGITNFLQVSAQLGILATAVALLMIGGEFDLSLGSMIGFAGIVIGLCTVQFGLPMSLSIAVAFGFAILVGAANGLLVMRTGLPSFIVTLAGYFVLRGLSLAVTRTITGRTQIPYITKGTTETEMVWLFGGKFATGLFRWLGQMGAIPLRADGLPIVQGLPMSILWWVVLTAAATWILARTRFGNWIFAVGGDLQAARSMGVPVARVKILLFIGTACAATLFATIQVLESGSADTLRGTQKEFEAVIAAVIGGNLLTGGYGSAIGAMFGALVFGTVEMGIFYTGIDSDWFMVFLGLMVLLAVLFNNYVRRKATEAR</sequence>
<feature type="transmembrane region" description="Helical" evidence="11">
    <location>
        <begin position="114"/>
        <end position="133"/>
    </location>
</feature>
<gene>
    <name evidence="12" type="ORF">E9232_007115</name>
</gene>
<proteinExistence type="predicted"/>
<keyword evidence="13" id="KW-1185">Reference proteome</keyword>
<dbReference type="Proteomes" id="UP001262410">
    <property type="component" value="Unassembled WGS sequence"/>
</dbReference>
<protein>
    <recommendedName>
        <fullName evidence="10">Xylose transport system permease protein XylH</fullName>
    </recommendedName>
</protein>
<keyword evidence="8 11" id="KW-0472">Membrane</keyword>
<feature type="transmembrane region" description="Helical" evidence="11">
    <location>
        <begin position="179"/>
        <end position="196"/>
    </location>
</feature>
<dbReference type="InterPro" id="IPR001851">
    <property type="entry name" value="ABC_transp_permease"/>
</dbReference>
<evidence type="ECO:0000256" key="9">
    <source>
        <dbReference type="ARBA" id="ARBA00035611"/>
    </source>
</evidence>
<feature type="transmembrane region" description="Helical" evidence="11">
    <location>
        <begin position="208"/>
        <end position="233"/>
    </location>
</feature>
<feature type="transmembrane region" description="Helical" evidence="11">
    <location>
        <begin position="343"/>
        <end position="362"/>
    </location>
</feature>
<dbReference type="PANTHER" id="PTHR32196:SF32">
    <property type="entry name" value="XYLOSE TRANSPORT SYSTEM PERMEASE PROTEIN XYLH"/>
    <property type="match status" value="1"/>
</dbReference>
<keyword evidence="2" id="KW-0813">Transport</keyword>
<keyword evidence="6 11" id="KW-0812">Transmembrane</keyword>